<protein>
    <submittedName>
        <fullName evidence="5">Microfibril-associated glycoprotein 4</fullName>
    </submittedName>
</protein>
<dbReference type="PANTHER" id="PTHR19143:SF327">
    <property type="entry name" value="FI21813P1-RELATED"/>
    <property type="match status" value="1"/>
</dbReference>
<dbReference type="OrthoDB" id="6145874at2759"/>
<dbReference type="InterPro" id="IPR050373">
    <property type="entry name" value="Fibrinogen_C-term_domain"/>
</dbReference>
<organism evidence="4 5">
    <name type="scientific">Drosophila albomicans</name>
    <name type="common">Fruit fly</name>
    <dbReference type="NCBI Taxonomy" id="7291"/>
    <lineage>
        <taxon>Eukaryota</taxon>
        <taxon>Metazoa</taxon>
        <taxon>Ecdysozoa</taxon>
        <taxon>Arthropoda</taxon>
        <taxon>Hexapoda</taxon>
        <taxon>Insecta</taxon>
        <taxon>Pterygota</taxon>
        <taxon>Neoptera</taxon>
        <taxon>Endopterygota</taxon>
        <taxon>Diptera</taxon>
        <taxon>Brachycera</taxon>
        <taxon>Muscomorpha</taxon>
        <taxon>Ephydroidea</taxon>
        <taxon>Drosophilidae</taxon>
        <taxon>Drosophila</taxon>
    </lineage>
</organism>
<dbReference type="Gene3D" id="3.90.215.10">
    <property type="entry name" value="Gamma Fibrinogen, chain A, domain 1"/>
    <property type="match status" value="1"/>
</dbReference>
<feature type="coiled-coil region" evidence="1">
    <location>
        <begin position="51"/>
        <end position="78"/>
    </location>
</feature>
<keyword evidence="1" id="KW-0175">Coiled coil</keyword>
<feature type="signal peptide" evidence="2">
    <location>
        <begin position="1"/>
        <end position="19"/>
    </location>
</feature>
<dbReference type="PANTHER" id="PTHR19143">
    <property type="entry name" value="FIBRINOGEN/TENASCIN/ANGIOPOEITIN"/>
    <property type="match status" value="1"/>
</dbReference>
<dbReference type="InterPro" id="IPR014716">
    <property type="entry name" value="Fibrinogen_a/b/g_C_1"/>
</dbReference>
<dbReference type="AlphaFoldDB" id="A0A6P8Y4Y7"/>
<dbReference type="GeneID" id="117577743"/>
<accession>A0A6P8Y4Y7</accession>
<reference evidence="5" key="1">
    <citation type="submission" date="2025-08" db="UniProtKB">
        <authorList>
            <consortium name="RefSeq"/>
        </authorList>
    </citation>
    <scope>IDENTIFICATION</scope>
    <source>
        <strain evidence="5">15112-1751.03</strain>
        <tissue evidence="5">Whole Adult</tissue>
    </source>
</reference>
<keyword evidence="4" id="KW-1185">Reference proteome</keyword>
<dbReference type="GO" id="GO:0005615">
    <property type="term" value="C:extracellular space"/>
    <property type="evidence" value="ECO:0007669"/>
    <property type="project" value="TreeGrafter"/>
</dbReference>
<evidence type="ECO:0000259" key="3">
    <source>
        <dbReference type="PROSITE" id="PS51406"/>
    </source>
</evidence>
<gene>
    <name evidence="5" type="primary">LOC117577743</name>
</gene>
<dbReference type="RefSeq" id="XP_034118545.1">
    <property type="nucleotide sequence ID" value="XM_034262654.2"/>
</dbReference>
<dbReference type="SUPFAM" id="SSF56496">
    <property type="entry name" value="Fibrinogen C-terminal domain-like"/>
    <property type="match status" value="1"/>
</dbReference>
<dbReference type="SMART" id="SM00186">
    <property type="entry name" value="FBG"/>
    <property type="match status" value="1"/>
</dbReference>
<dbReference type="CDD" id="cd00087">
    <property type="entry name" value="FReD"/>
    <property type="match status" value="1"/>
</dbReference>
<dbReference type="Proteomes" id="UP000515160">
    <property type="component" value="Chromosome X"/>
</dbReference>
<feature type="chain" id="PRO_5028478677" evidence="2">
    <location>
        <begin position="20"/>
        <end position="347"/>
    </location>
</feature>
<evidence type="ECO:0000313" key="4">
    <source>
        <dbReference type="Proteomes" id="UP000515160"/>
    </source>
</evidence>
<name>A0A6P8Y4Y7_DROAB</name>
<dbReference type="PROSITE" id="PS51406">
    <property type="entry name" value="FIBRINOGEN_C_2"/>
    <property type="match status" value="1"/>
</dbReference>
<dbReference type="FunFam" id="3.90.215.10:FF:000010">
    <property type="entry name" value="Uncharacterized protein, isoform B"/>
    <property type="match status" value="1"/>
</dbReference>
<proteinExistence type="predicted"/>
<dbReference type="InterPro" id="IPR002181">
    <property type="entry name" value="Fibrinogen_a/b/g_C_dom"/>
</dbReference>
<sequence>MSQMLQLDALVTMLACLTTTQNDLGSQMIPLTNSTTESCPLSTFSGLTTRIQTLSTEIASFKEKISDLQEQLVDLRRSGAPRIISTPAVPRGFSSRIYEAAPRTLAVAASPSAAILPGKVGLEVLTSEPSTPLNCLKQQHGVVRIRPRANIDPFFVFCDQKTRGGGWTVVVNRFDGSEDFNRKWADYKIGFGPLTAEFFLGLEKLHQISSSEDCELLVQLENRKQEPRYAIYDHFSIGGESEQYRLNVLGKYQGDASDALRQHTGKKFSTFDKDNDESESNCAVAQSAAFWYGNSCTLSNPFGLYQRLLERDVDSFKGILWRGFLDGPKGSLKRVRMLLRPRSTGKS</sequence>
<feature type="domain" description="Fibrinogen C-terminal" evidence="3">
    <location>
        <begin position="126"/>
        <end position="343"/>
    </location>
</feature>
<keyword evidence="2" id="KW-0732">Signal</keyword>
<evidence type="ECO:0000256" key="2">
    <source>
        <dbReference type="SAM" id="SignalP"/>
    </source>
</evidence>
<dbReference type="Pfam" id="PF00147">
    <property type="entry name" value="Fibrinogen_C"/>
    <property type="match status" value="1"/>
</dbReference>
<evidence type="ECO:0000256" key="1">
    <source>
        <dbReference type="SAM" id="Coils"/>
    </source>
</evidence>
<evidence type="ECO:0000313" key="5">
    <source>
        <dbReference type="RefSeq" id="XP_034118545.1"/>
    </source>
</evidence>
<dbReference type="InterPro" id="IPR036056">
    <property type="entry name" value="Fibrinogen-like_C"/>
</dbReference>